<feature type="binding site" description="axial binding residue" evidence="15">
    <location>
        <position position="439"/>
    </location>
    <ligand>
        <name>heme</name>
        <dbReference type="ChEBI" id="CHEBI:30413"/>
    </ligand>
    <ligandPart>
        <name>Fe</name>
        <dbReference type="ChEBI" id="CHEBI:18248"/>
    </ligandPart>
</feature>
<keyword evidence="18" id="KW-1185">Reference proteome</keyword>
<dbReference type="PRINTS" id="PR00463">
    <property type="entry name" value="EP450I"/>
</dbReference>
<keyword evidence="10 16" id="KW-0560">Oxidoreductase</keyword>
<dbReference type="GO" id="GO:0005506">
    <property type="term" value="F:iron ion binding"/>
    <property type="evidence" value="ECO:0007669"/>
    <property type="project" value="InterPro"/>
</dbReference>
<evidence type="ECO:0000256" key="15">
    <source>
        <dbReference type="PIRSR" id="PIRSR602401-1"/>
    </source>
</evidence>
<proteinExistence type="inferred from homology"/>
<evidence type="ECO:0000256" key="1">
    <source>
        <dbReference type="ARBA" id="ARBA00001971"/>
    </source>
</evidence>
<dbReference type="InterPro" id="IPR036396">
    <property type="entry name" value="Cyt_P450_sf"/>
</dbReference>
<comment type="catalytic activity">
    <reaction evidence="14">
        <text>an organic molecule + reduced [NADPH--hemoprotein reductase] + O2 = an alcohol + oxidized [NADPH--hemoprotein reductase] + H2O + H(+)</text>
        <dbReference type="Rhea" id="RHEA:17149"/>
        <dbReference type="Rhea" id="RHEA-COMP:11964"/>
        <dbReference type="Rhea" id="RHEA-COMP:11965"/>
        <dbReference type="ChEBI" id="CHEBI:15377"/>
        <dbReference type="ChEBI" id="CHEBI:15378"/>
        <dbReference type="ChEBI" id="CHEBI:15379"/>
        <dbReference type="ChEBI" id="CHEBI:30879"/>
        <dbReference type="ChEBI" id="CHEBI:57618"/>
        <dbReference type="ChEBI" id="CHEBI:58210"/>
        <dbReference type="ChEBI" id="CHEBI:142491"/>
        <dbReference type="EC" id="1.14.14.1"/>
    </reaction>
</comment>
<evidence type="ECO:0000256" key="16">
    <source>
        <dbReference type="RuleBase" id="RU000461"/>
    </source>
</evidence>
<dbReference type="EMBL" id="CAJOBZ010000003">
    <property type="protein sequence ID" value="CAF4765065.1"/>
    <property type="molecule type" value="Genomic_DNA"/>
</dbReference>
<evidence type="ECO:0000256" key="11">
    <source>
        <dbReference type="ARBA" id="ARBA00023004"/>
    </source>
</evidence>
<keyword evidence="13" id="KW-0472">Membrane</keyword>
<dbReference type="Gene3D" id="1.10.630.10">
    <property type="entry name" value="Cytochrome P450"/>
    <property type="match status" value="1"/>
</dbReference>
<sequence length="500" mass="57289">MIGVLISAIVVCSVSWVYLRWRSVKQYWAERGVPFLPPHPIWGSLTFLLKKNPGTWMIEMYQRFPKAPLIGIWLFWRPALIINSPELAKRILLKDNYVFRDRFLSGGKHDPIGSLNILTTNDPLWAVVRRRISSIFTGSKLRALQPLVDTKTSQLITRIKNTEDYSKLNLRNLFADYSTDVFGTAAFGVETHAVRTGEDPMRNVTEAFMTFDWLRGLGWSCIFFFPEMTKLFKFTLFPKWSTEYFKKIFAIVVEQRKDKVIKDPKDLVDALLKMKQDGPVIDGVEITDDVVVSNAATMLLGGFETSGSALTFTLYHLAYEPEIQQKIYDEVSKAIGEDGKFDVSKLMELTYLNAVVKETLRLYSPMGWLDRVASQDYQIDENLTIKKGTPVYVNAVGMQYDPDYFPEPLKYDPERFMPGNEQNITPFTYLPFGEGPRICIGMRFGLISVRHAISNLITKYKFEPIPGAPKPTEVEFEKKGLFLVPGQHMAINFIPREVTF</sequence>
<evidence type="ECO:0000256" key="14">
    <source>
        <dbReference type="ARBA" id="ARBA00047827"/>
    </source>
</evidence>
<dbReference type="InterPro" id="IPR001128">
    <property type="entry name" value="Cyt_P450"/>
</dbReference>
<evidence type="ECO:0000256" key="5">
    <source>
        <dbReference type="ARBA" id="ARBA00012109"/>
    </source>
</evidence>
<dbReference type="CDD" id="cd11056">
    <property type="entry name" value="CYP6-like"/>
    <property type="match status" value="1"/>
</dbReference>
<evidence type="ECO:0000256" key="9">
    <source>
        <dbReference type="ARBA" id="ARBA00022848"/>
    </source>
</evidence>
<keyword evidence="9" id="KW-0492">Microsome</keyword>
<keyword evidence="12 16" id="KW-0503">Monooxygenase</keyword>
<dbReference type="PANTHER" id="PTHR24292">
    <property type="entry name" value="CYTOCHROME P450"/>
    <property type="match status" value="1"/>
</dbReference>
<keyword evidence="11 15" id="KW-0408">Iron</keyword>
<evidence type="ECO:0000256" key="4">
    <source>
        <dbReference type="ARBA" id="ARBA00010617"/>
    </source>
</evidence>
<evidence type="ECO:0000313" key="17">
    <source>
        <dbReference type="EMBL" id="CAF4765065.1"/>
    </source>
</evidence>
<dbReference type="AlphaFoldDB" id="A0A821MAX8"/>
<keyword evidence="8" id="KW-0256">Endoplasmic reticulum</keyword>
<dbReference type="PRINTS" id="PR00385">
    <property type="entry name" value="P450"/>
</dbReference>
<dbReference type="InterPro" id="IPR002401">
    <property type="entry name" value="Cyt_P450_E_grp-I"/>
</dbReference>
<dbReference type="InterPro" id="IPR017972">
    <property type="entry name" value="Cyt_P450_CS"/>
</dbReference>
<comment type="cofactor">
    <cofactor evidence="1 15">
        <name>heme</name>
        <dbReference type="ChEBI" id="CHEBI:30413"/>
    </cofactor>
</comment>
<evidence type="ECO:0000256" key="3">
    <source>
        <dbReference type="ARBA" id="ARBA00004406"/>
    </source>
</evidence>
<evidence type="ECO:0000256" key="10">
    <source>
        <dbReference type="ARBA" id="ARBA00023002"/>
    </source>
</evidence>
<protein>
    <recommendedName>
        <fullName evidence="5">unspecific monooxygenase</fullName>
        <ecNumber evidence="5">1.14.14.1</ecNumber>
    </recommendedName>
</protein>
<evidence type="ECO:0000256" key="7">
    <source>
        <dbReference type="ARBA" id="ARBA00022723"/>
    </source>
</evidence>
<dbReference type="GO" id="GO:0016712">
    <property type="term" value="F:oxidoreductase activity, acting on paired donors, with incorporation or reduction of molecular oxygen, reduced flavin or flavoprotein as one donor, and incorporation of one atom of oxygen"/>
    <property type="evidence" value="ECO:0007669"/>
    <property type="project" value="UniProtKB-EC"/>
</dbReference>
<keyword evidence="6 15" id="KW-0349">Heme</keyword>
<dbReference type="Proteomes" id="UP000663880">
    <property type="component" value="Unassembled WGS sequence"/>
</dbReference>
<name>A0A821MAX8_9NEOP</name>
<evidence type="ECO:0000256" key="6">
    <source>
        <dbReference type="ARBA" id="ARBA00022617"/>
    </source>
</evidence>
<accession>A0A821MAX8</accession>
<evidence type="ECO:0000313" key="18">
    <source>
        <dbReference type="Proteomes" id="UP000663880"/>
    </source>
</evidence>
<dbReference type="EC" id="1.14.14.1" evidence="5"/>
<dbReference type="InterPro" id="IPR050476">
    <property type="entry name" value="Insect_CytP450_Detox"/>
</dbReference>
<dbReference type="PROSITE" id="PS00086">
    <property type="entry name" value="CYTOCHROME_P450"/>
    <property type="match status" value="1"/>
</dbReference>
<comment type="caution">
    <text evidence="17">The sequence shown here is derived from an EMBL/GenBank/DDBJ whole genome shotgun (WGS) entry which is preliminary data.</text>
</comment>
<dbReference type="FunFam" id="1.10.630.10:FF:000182">
    <property type="entry name" value="Cytochrome P450 3A4"/>
    <property type="match status" value="1"/>
</dbReference>
<dbReference type="GO" id="GO:0005789">
    <property type="term" value="C:endoplasmic reticulum membrane"/>
    <property type="evidence" value="ECO:0007669"/>
    <property type="project" value="UniProtKB-SubCell"/>
</dbReference>
<dbReference type="PANTHER" id="PTHR24292:SF104">
    <property type="entry name" value="CYTOCHROME P450 308A1-RELATED"/>
    <property type="match status" value="1"/>
</dbReference>
<dbReference type="Pfam" id="PF00067">
    <property type="entry name" value="p450"/>
    <property type="match status" value="1"/>
</dbReference>
<evidence type="ECO:0000256" key="12">
    <source>
        <dbReference type="ARBA" id="ARBA00023033"/>
    </source>
</evidence>
<comment type="subcellular location">
    <subcellularLocation>
        <location evidence="3">Endoplasmic reticulum membrane</location>
        <topology evidence="3">Peripheral membrane protein</topology>
    </subcellularLocation>
    <subcellularLocation>
        <location evidence="2">Microsome membrane</location>
        <topology evidence="2">Peripheral membrane protein</topology>
    </subcellularLocation>
</comment>
<keyword evidence="7 15" id="KW-0479">Metal-binding</keyword>
<dbReference type="SUPFAM" id="SSF48264">
    <property type="entry name" value="Cytochrome P450"/>
    <property type="match status" value="1"/>
</dbReference>
<dbReference type="GO" id="GO:0020037">
    <property type="term" value="F:heme binding"/>
    <property type="evidence" value="ECO:0007669"/>
    <property type="project" value="InterPro"/>
</dbReference>
<evidence type="ECO:0000256" key="13">
    <source>
        <dbReference type="ARBA" id="ARBA00023136"/>
    </source>
</evidence>
<gene>
    <name evidence="17" type="ORF">PMACD_LOCUS1506</name>
</gene>
<evidence type="ECO:0000256" key="2">
    <source>
        <dbReference type="ARBA" id="ARBA00004174"/>
    </source>
</evidence>
<evidence type="ECO:0000256" key="8">
    <source>
        <dbReference type="ARBA" id="ARBA00022824"/>
    </source>
</evidence>
<organism evidence="17 18">
    <name type="scientific">Pieris macdunnoughi</name>
    <dbReference type="NCBI Taxonomy" id="345717"/>
    <lineage>
        <taxon>Eukaryota</taxon>
        <taxon>Metazoa</taxon>
        <taxon>Ecdysozoa</taxon>
        <taxon>Arthropoda</taxon>
        <taxon>Hexapoda</taxon>
        <taxon>Insecta</taxon>
        <taxon>Pterygota</taxon>
        <taxon>Neoptera</taxon>
        <taxon>Endopterygota</taxon>
        <taxon>Lepidoptera</taxon>
        <taxon>Glossata</taxon>
        <taxon>Ditrysia</taxon>
        <taxon>Papilionoidea</taxon>
        <taxon>Pieridae</taxon>
        <taxon>Pierinae</taxon>
        <taxon>Pieris</taxon>
    </lineage>
</organism>
<comment type="similarity">
    <text evidence="4 16">Belongs to the cytochrome P450 family.</text>
</comment>
<dbReference type="OrthoDB" id="2789670at2759"/>
<reference evidence="17" key="1">
    <citation type="submission" date="2021-02" db="EMBL/GenBank/DDBJ databases">
        <authorList>
            <person name="Steward A R."/>
        </authorList>
    </citation>
    <scope>NUCLEOTIDE SEQUENCE</scope>
</reference>